<evidence type="ECO:0000313" key="3">
    <source>
        <dbReference type="Proteomes" id="UP000671914"/>
    </source>
</evidence>
<protein>
    <submittedName>
        <fullName evidence="2">Uncharacterized protein</fullName>
    </submittedName>
</protein>
<keyword evidence="3" id="KW-1185">Reference proteome</keyword>
<reference evidence="2" key="1">
    <citation type="submission" date="2021-03" db="EMBL/GenBank/DDBJ databases">
        <title>Agromyces archimandritus sp. nov., isolated from the cockroach Archimandrita tessellata.</title>
        <authorList>
            <person name="Guzman J."/>
            <person name="Ortuzar M."/>
            <person name="Poehlein A."/>
            <person name="Daniel R."/>
            <person name="Trujillo M."/>
            <person name="Vilcinskas A."/>
        </authorList>
    </citation>
    <scope>NUCLEOTIDE SEQUENCE</scope>
    <source>
        <strain evidence="2">G127AT</strain>
    </source>
</reference>
<dbReference type="AlphaFoldDB" id="A0A975FLJ1"/>
<proteinExistence type="predicted"/>
<dbReference type="Proteomes" id="UP000671914">
    <property type="component" value="Chromosome"/>
</dbReference>
<dbReference type="KEGG" id="aarc:G127AT_12585"/>
<accession>A0A975FLJ1</accession>
<sequence>METYRSETIDNLIADYAADVEAGHKLAWIEASAYTAPAGAGVTVFVRPSCGSRYPKPNRNASFVSFVIVDIDDDEIGYIEGPDQPSAEELRSLIDLALAQSGRGAERERAAILGELRDAAGRKAAAAEELRDLARRAHAAGSPKATIADAASTSRPTLDRWLAE</sequence>
<organism evidence="2 3">
    <name type="scientific">Agromyces archimandritae</name>
    <dbReference type="NCBI Taxonomy" id="2781962"/>
    <lineage>
        <taxon>Bacteria</taxon>
        <taxon>Bacillati</taxon>
        <taxon>Actinomycetota</taxon>
        <taxon>Actinomycetes</taxon>
        <taxon>Micrococcales</taxon>
        <taxon>Microbacteriaceae</taxon>
        <taxon>Agromyces</taxon>
    </lineage>
</organism>
<name>A0A975FLJ1_9MICO</name>
<gene>
    <name evidence="2" type="ORF">G127AT_12585</name>
</gene>
<dbReference type="RefSeq" id="WP_210897403.1">
    <property type="nucleotide sequence ID" value="NZ_CP071696.1"/>
</dbReference>
<feature type="region of interest" description="Disordered" evidence="1">
    <location>
        <begin position="137"/>
        <end position="164"/>
    </location>
</feature>
<evidence type="ECO:0000313" key="2">
    <source>
        <dbReference type="EMBL" id="QTX04122.1"/>
    </source>
</evidence>
<dbReference type="EMBL" id="CP071696">
    <property type="protein sequence ID" value="QTX04122.1"/>
    <property type="molecule type" value="Genomic_DNA"/>
</dbReference>
<evidence type="ECO:0000256" key="1">
    <source>
        <dbReference type="SAM" id="MobiDB-lite"/>
    </source>
</evidence>